<evidence type="ECO:0000313" key="1">
    <source>
        <dbReference type="EMBL" id="GAA4621211.1"/>
    </source>
</evidence>
<dbReference type="EMBL" id="BAABHK010000001">
    <property type="protein sequence ID" value="GAA4621211.1"/>
    <property type="molecule type" value="Genomic_DNA"/>
</dbReference>
<keyword evidence="2" id="KW-1185">Reference proteome</keyword>
<reference evidence="2" key="1">
    <citation type="journal article" date="2019" name="Int. J. Syst. Evol. Microbiol.">
        <title>The Global Catalogue of Microorganisms (GCM) 10K type strain sequencing project: providing services to taxonomists for standard genome sequencing and annotation.</title>
        <authorList>
            <consortium name="The Broad Institute Genomics Platform"/>
            <consortium name="The Broad Institute Genome Sequencing Center for Infectious Disease"/>
            <person name="Wu L."/>
            <person name="Ma J."/>
        </authorList>
    </citation>
    <scope>NUCLEOTIDE SEQUENCE [LARGE SCALE GENOMIC DNA]</scope>
    <source>
        <strain evidence="2">JCM 17939</strain>
    </source>
</reference>
<sequence length="157" mass="17286">MLSTVLGAVVGLGSALVGDRIRWRREQGDRWLNVRREVYVAYLNALHEANQGMRAVSLGDFPSETTRDHAARAAFRGAGVNQAQEHLVLIASEPVIQAAVGASTALRKLRDRIRAGQDHTSADYQAEFEVFSDHLHDLRNAIRHDLGVGTLRAQVPL</sequence>
<dbReference type="Proteomes" id="UP001501442">
    <property type="component" value="Unassembled WGS sequence"/>
</dbReference>
<comment type="caution">
    <text evidence="1">The sequence shown here is derived from an EMBL/GenBank/DDBJ whole genome shotgun (WGS) entry which is preliminary data.</text>
</comment>
<evidence type="ECO:0008006" key="3">
    <source>
        <dbReference type="Google" id="ProtNLM"/>
    </source>
</evidence>
<proteinExistence type="predicted"/>
<protein>
    <recommendedName>
        <fullName evidence="3">Secreted protein</fullName>
    </recommendedName>
</protein>
<accession>A0ABP8U4T9</accession>
<evidence type="ECO:0000313" key="2">
    <source>
        <dbReference type="Proteomes" id="UP001501442"/>
    </source>
</evidence>
<organism evidence="1 2">
    <name type="scientific">Actinoallomurus vinaceus</name>
    <dbReference type="NCBI Taxonomy" id="1080074"/>
    <lineage>
        <taxon>Bacteria</taxon>
        <taxon>Bacillati</taxon>
        <taxon>Actinomycetota</taxon>
        <taxon>Actinomycetes</taxon>
        <taxon>Streptosporangiales</taxon>
        <taxon>Thermomonosporaceae</taxon>
        <taxon>Actinoallomurus</taxon>
    </lineage>
</organism>
<gene>
    <name evidence="1" type="ORF">GCM10023196_008210</name>
</gene>
<name>A0ABP8U4T9_9ACTN</name>